<name>A0A1H7QTZ7_9GAMM</name>
<reference evidence="2" key="1">
    <citation type="submission" date="2016-10" db="EMBL/GenBank/DDBJ databases">
        <authorList>
            <person name="Varghese N."/>
            <person name="Submissions S."/>
        </authorList>
    </citation>
    <scope>NUCLEOTIDE SEQUENCE [LARGE SCALE GENOMIC DNA]</scope>
    <source>
        <strain evidence="2">DSM 241</strain>
    </source>
</reference>
<dbReference type="Pfam" id="PF11159">
    <property type="entry name" value="DUF2939"/>
    <property type="match status" value="1"/>
</dbReference>
<gene>
    <name evidence="1" type="ORF">SAMN05444515_11923</name>
</gene>
<evidence type="ECO:0000313" key="2">
    <source>
        <dbReference type="Proteomes" id="UP000199256"/>
    </source>
</evidence>
<evidence type="ECO:0008006" key="3">
    <source>
        <dbReference type="Google" id="ProtNLM"/>
    </source>
</evidence>
<sequence>MKMLIKPLTVLGLLAMVIGVFYSPYHAVDQMREAAEARDTDRLSRYVDFPAVREDVHEALRDSLSGELNQAMRDSPFAAMGLAVADALLRPLVDAVVSPAAVGAILRGYMPVADGTKGMELEPRDDVQISMGYEAFDRFVISIAEEDGETVDMVLYRDNLFWWRLAALRLPF</sequence>
<dbReference type="Proteomes" id="UP000199256">
    <property type="component" value="Unassembled WGS sequence"/>
</dbReference>
<dbReference type="InterPro" id="IPR021330">
    <property type="entry name" value="DUF2939"/>
</dbReference>
<evidence type="ECO:0000313" key="1">
    <source>
        <dbReference type="EMBL" id="SEL51471.1"/>
    </source>
</evidence>
<dbReference type="EMBL" id="FOAA01000019">
    <property type="protein sequence ID" value="SEL51471.1"/>
    <property type="molecule type" value="Genomic_DNA"/>
</dbReference>
<dbReference type="STRING" id="1396821.SAMN05444515_11923"/>
<protein>
    <recommendedName>
        <fullName evidence="3">DUF2939 domain-containing protein</fullName>
    </recommendedName>
</protein>
<keyword evidence="2" id="KW-1185">Reference proteome</keyword>
<proteinExistence type="predicted"/>
<accession>A0A1H7QTZ7</accession>
<dbReference type="AlphaFoldDB" id="A0A1H7QTZ7"/>
<organism evidence="1 2">
    <name type="scientific">Ectothiorhodospira marina</name>
    <dbReference type="NCBI Taxonomy" id="1396821"/>
    <lineage>
        <taxon>Bacteria</taxon>
        <taxon>Pseudomonadati</taxon>
        <taxon>Pseudomonadota</taxon>
        <taxon>Gammaproteobacteria</taxon>
        <taxon>Chromatiales</taxon>
        <taxon>Ectothiorhodospiraceae</taxon>
        <taxon>Ectothiorhodospira</taxon>
    </lineage>
</organism>